<dbReference type="CDD" id="cd06257">
    <property type="entry name" value="DnaJ"/>
    <property type="match status" value="1"/>
</dbReference>
<dbReference type="SUPFAM" id="SSF46565">
    <property type="entry name" value="Chaperone J-domain"/>
    <property type="match status" value="1"/>
</dbReference>
<dbReference type="InterPro" id="IPR036869">
    <property type="entry name" value="J_dom_sf"/>
</dbReference>
<evidence type="ECO:0000256" key="1">
    <source>
        <dbReference type="SAM" id="MobiDB-lite"/>
    </source>
</evidence>
<sequence length="357" mass="40429">MLLKRQALSGAYGGFQCCFCSTYTTSTSPTVLPIPRARPSKRRNTGTGTQERRYATVRDSSRKSYDFRDNMNWPCYDRPSQSTSQQSPTTPSPYDILELEKGAAYSKHKFYELVKIYHPDRHNSTPADQPIHTLTRVERLDRYRLVVQAHEILSDPAKRHAFDMTGAGWGSKTVTTTYARGYDYAANESPYANATWEDWERWYKQTGHPAYGHGPGPSEGVYFNHNAFASLVIVVAVISGVLQATHVSSSADGVEERARAFTAQTHKFMNDRKVENATYFDSEGSHGTPEPVVPLLGAAADERVRHFLARRDPNRYGLKEEEEEHYRLHFQGKNFAPPGMAKAEKPERRLRGEDDRA</sequence>
<dbReference type="EMBL" id="LFJN01000047">
    <property type="protein sequence ID" value="KPI34947.1"/>
    <property type="molecule type" value="Genomic_DNA"/>
</dbReference>
<comment type="caution">
    <text evidence="3">The sequence shown here is derived from an EMBL/GenBank/DDBJ whole genome shotgun (WGS) entry which is preliminary data.</text>
</comment>
<dbReference type="PANTHER" id="PTHR24074">
    <property type="entry name" value="CO-CHAPERONE PROTEIN DJLA"/>
    <property type="match status" value="1"/>
</dbReference>
<feature type="compositionally biased region" description="Low complexity" evidence="1">
    <location>
        <begin position="79"/>
        <end position="93"/>
    </location>
</feature>
<dbReference type="VEuPathDB" id="FungiDB:AB675_3818"/>
<dbReference type="RefSeq" id="XP_017994910.1">
    <property type="nucleotide sequence ID" value="XM_018143902.1"/>
</dbReference>
<gene>
    <name evidence="3" type="ORF">AB675_3818</name>
</gene>
<evidence type="ECO:0000313" key="3">
    <source>
        <dbReference type="EMBL" id="KPI34947.1"/>
    </source>
</evidence>
<dbReference type="InterPro" id="IPR050817">
    <property type="entry name" value="DjlA_DnaK_co-chaperone"/>
</dbReference>
<name>A0A0N1H2X0_9EURO</name>
<dbReference type="GeneID" id="28735782"/>
<dbReference type="Pfam" id="PF00226">
    <property type="entry name" value="DnaJ"/>
    <property type="match status" value="1"/>
</dbReference>
<keyword evidence="4" id="KW-1185">Reference proteome</keyword>
<feature type="compositionally biased region" description="Basic and acidic residues" evidence="1">
    <location>
        <begin position="50"/>
        <end position="69"/>
    </location>
</feature>
<dbReference type="PROSITE" id="PS50076">
    <property type="entry name" value="DNAJ_2"/>
    <property type="match status" value="1"/>
</dbReference>
<dbReference type="STRING" id="1664694.A0A0N1H2X0"/>
<dbReference type="Gene3D" id="1.10.287.110">
    <property type="entry name" value="DnaJ domain"/>
    <property type="match status" value="1"/>
</dbReference>
<feature type="domain" description="J" evidence="2">
    <location>
        <begin position="92"/>
        <end position="166"/>
    </location>
</feature>
<dbReference type="AlphaFoldDB" id="A0A0N1H2X0"/>
<evidence type="ECO:0000313" key="4">
    <source>
        <dbReference type="Proteomes" id="UP000038010"/>
    </source>
</evidence>
<organism evidence="3 4">
    <name type="scientific">Cyphellophora attinorum</name>
    <dbReference type="NCBI Taxonomy" id="1664694"/>
    <lineage>
        <taxon>Eukaryota</taxon>
        <taxon>Fungi</taxon>
        <taxon>Dikarya</taxon>
        <taxon>Ascomycota</taxon>
        <taxon>Pezizomycotina</taxon>
        <taxon>Eurotiomycetes</taxon>
        <taxon>Chaetothyriomycetidae</taxon>
        <taxon>Chaetothyriales</taxon>
        <taxon>Cyphellophoraceae</taxon>
        <taxon>Cyphellophora</taxon>
    </lineage>
</organism>
<dbReference type="InterPro" id="IPR001623">
    <property type="entry name" value="DnaJ_domain"/>
</dbReference>
<proteinExistence type="predicted"/>
<feature type="region of interest" description="Disordered" evidence="1">
    <location>
        <begin position="331"/>
        <end position="357"/>
    </location>
</feature>
<dbReference type="SMART" id="SM00271">
    <property type="entry name" value="DnaJ"/>
    <property type="match status" value="1"/>
</dbReference>
<dbReference type="InterPro" id="IPR018253">
    <property type="entry name" value="DnaJ_domain_CS"/>
</dbReference>
<protein>
    <recommendedName>
        <fullName evidence="2">J domain-containing protein</fullName>
    </recommendedName>
</protein>
<dbReference type="Proteomes" id="UP000038010">
    <property type="component" value="Unassembled WGS sequence"/>
</dbReference>
<reference evidence="3 4" key="1">
    <citation type="submission" date="2015-06" db="EMBL/GenBank/DDBJ databases">
        <title>Draft genome of the ant-associated black yeast Phialophora attae CBS 131958.</title>
        <authorList>
            <person name="Moreno L.F."/>
            <person name="Stielow B.J."/>
            <person name="de Hoog S."/>
            <person name="Vicente V.A."/>
            <person name="Weiss V.A."/>
            <person name="de Vries M."/>
            <person name="Cruz L.M."/>
            <person name="Souza E.M."/>
        </authorList>
    </citation>
    <scope>NUCLEOTIDE SEQUENCE [LARGE SCALE GENOMIC DNA]</scope>
    <source>
        <strain evidence="3 4">CBS 131958</strain>
    </source>
</reference>
<dbReference type="OrthoDB" id="17458at2759"/>
<accession>A0A0N1H2X0</accession>
<evidence type="ECO:0000259" key="2">
    <source>
        <dbReference type="PROSITE" id="PS50076"/>
    </source>
</evidence>
<feature type="region of interest" description="Disordered" evidence="1">
    <location>
        <begin position="33"/>
        <end position="93"/>
    </location>
</feature>
<feature type="compositionally biased region" description="Basic and acidic residues" evidence="1">
    <location>
        <begin position="342"/>
        <end position="357"/>
    </location>
</feature>
<dbReference type="PROSITE" id="PS00636">
    <property type="entry name" value="DNAJ_1"/>
    <property type="match status" value="1"/>
</dbReference>